<dbReference type="PANTHER" id="PTHR31302:SF0">
    <property type="entry name" value="TRANSMEMBRANE PROTEIN WITH METALLOPHOSPHOESTERASE DOMAIN"/>
    <property type="match status" value="1"/>
</dbReference>
<evidence type="ECO:0000259" key="2">
    <source>
        <dbReference type="Pfam" id="PF00149"/>
    </source>
</evidence>
<dbReference type="InterPro" id="IPR051158">
    <property type="entry name" value="Metallophosphoesterase_sf"/>
</dbReference>
<reference evidence="3 4" key="1">
    <citation type="submission" date="2016-05" db="EMBL/GenBank/DDBJ databases">
        <title>Paenibacillus oryzae. sp. nov., isolated from the rice root.</title>
        <authorList>
            <person name="Zhang J."/>
            <person name="Zhang X."/>
        </authorList>
    </citation>
    <scope>NUCLEOTIDE SEQUENCE [LARGE SCALE GENOMIC DNA]</scope>
    <source>
        <strain evidence="3 4">1DrF-4</strain>
    </source>
</reference>
<evidence type="ECO:0000256" key="1">
    <source>
        <dbReference type="SAM" id="Phobius"/>
    </source>
</evidence>
<keyword evidence="1" id="KW-0812">Transmembrane</keyword>
<feature type="transmembrane region" description="Helical" evidence="1">
    <location>
        <begin position="40"/>
        <end position="57"/>
    </location>
</feature>
<dbReference type="AlphaFoldDB" id="A0A1A5YG95"/>
<protein>
    <submittedName>
        <fullName evidence="3">Phosphoesterase</fullName>
    </submittedName>
</protein>
<dbReference type="SUPFAM" id="SSF56300">
    <property type="entry name" value="Metallo-dependent phosphatases"/>
    <property type="match status" value="1"/>
</dbReference>
<dbReference type="OrthoDB" id="9780884at2"/>
<proteinExistence type="predicted"/>
<feature type="transmembrane region" description="Helical" evidence="1">
    <location>
        <begin position="7"/>
        <end position="28"/>
    </location>
</feature>
<sequence length="387" mass="41788">MNSRTVAALTGFLLLYGALVAYIGWNGWIYLSSVVGSPPAIIYWVLIGLLSLGYVLGRMGESTALRPLAEPLKITGSYWIGLFQYSLLLLPVAGIVGLSLKLAGLPQSVYINGVGSAVAILLLVLLVVGTRNAWSPVIRRYAVTIPKSAGSRKTLTIAMASDLHLGIVIGKRHIARLVNKVNEIKPDIILLPGDILDDDLAPFLRKGMASALEQLKAPLGVYAVTGNHEYIGGKVPQYIQAMREIGIPVLMDEAVVIENSFVVLGRKDKASAGFKGGGRKSVAELVETLPRELPIIMLDHQPSDLNAAQAAGIDLSLSGHTHRGQMAPNHWITKRMFELDWGYKQKGSLHAIVSSGFGFWGPPMRLGSRSEVVEIKVTFENLGRGQL</sequence>
<dbReference type="InterPro" id="IPR029052">
    <property type="entry name" value="Metallo-depent_PP-like"/>
</dbReference>
<keyword evidence="1" id="KW-0472">Membrane</keyword>
<keyword evidence="1" id="KW-1133">Transmembrane helix</keyword>
<dbReference type="Pfam" id="PF00149">
    <property type="entry name" value="Metallophos"/>
    <property type="match status" value="1"/>
</dbReference>
<dbReference type="STRING" id="1844972.A7K91_13055"/>
<dbReference type="CDD" id="cd07385">
    <property type="entry name" value="MPP_YkuE_C"/>
    <property type="match status" value="1"/>
</dbReference>
<evidence type="ECO:0000313" key="3">
    <source>
        <dbReference type="EMBL" id="OBR64420.1"/>
    </source>
</evidence>
<accession>A0A1A5YG95</accession>
<evidence type="ECO:0000313" key="4">
    <source>
        <dbReference type="Proteomes" id="UP000092024"/>
    </source>
</evidence>
<keyword evidence="4" id="KW-1185">Reference proteome</keyword>
<name>A0A1A5YG95_9BACL</name>
<feature type="transmembrane region" description="Helical" evidence="1">
    <location>
        <begin position="78"/>
        <end position="103"/>
    </location>
</feature>
<dbReference type="PANTHER" id="PTHR31302">
    <property type="entry name" value="TRANSMEMBRANE PROTEIN WITH METALLOPHOSPHOESTERASE DOMAIN-RELATED"/>
    <property type="match status" value="1"/>
</dbReference>
<dbReference type="Gene3D" id="3.60.21.10">
    <property type="match status" value="1"/>
</dbReference>
<gene>
    <name evidence="3" type="ORF">A7K91_13055</name>
</gene>
<dbReference type="GO" id="GO:0016787">
    <property type="term" value="F:hydrolase activity"/>
    <property type="evidence" value="ECO:0007669"/>
    <property type="project" value="InterPro"/>
</dbReference>
<comment type="caution">
    <text evidence="3">The sequence shown here is derived from an EMBL/GenBank/DDBJ whole genome shotgun (WGS) entry which is preliminary data.</text>
</comment>
<dbReference type="InterPro" id="IPR004843">
    <property type="entry name" value="Calcineurin-like_PHP"/>
</dbReference>
<dbReference type="RefSeq" id="WP_068685063.1">
    <property type="nucleotide sequence ID" value="NZ_LYPA01000065.1"/>
</dbReference>
<feature type="domain" description="Calcineurin-like phosphoesterase" evidence="2">
    <location>
        <begin position="156"/>
        <end position="323"/>
    </location>
</feature>
<dbReference type="EMBL" id="LYPA01000065">
    <property type="protein sequence ID" value="OBR64420.1"/>
    <property type="molecule type" value="Genomic_DNA"/>
</dbReference>
<organism evidence="3 4">
    <name type="scientific">Paenibacillus oryzae</name>
    <dbReference type="NCBI Taxonomy" id="1844972"/>
    <lineage>
        <taxon>Bacteria</taxon>
        <taxon>Bacillati</taxon>
        <taxon>Bacillota</taxon>
        <taxon>Bacilli</taxon>
        <taxon>Bacillales</taxon>
        <taxon>Paenibacillaceae</taxon>
        <taxon>Paenibacillus</taxon>
    </lineage>
</organism>
<feature type="transmembrane region" description="Helical" evidence="1">
    <location>
        <begin position="109"/>
        <end position="130"/>
    </location>
</feature>
<dbReference type="Proteomes" id="UP000092024">
    <property type="component" value="Unassembled WGS sequence"/>
</dbReference>